<keyword evidence="5" id="KW-0963">Cytoplasm</keyword>
<organism evidence="7 8">
    <name type="scientific">Psittacicella hinzii</name>
    <dbReference type="NCBI Taxonomy" id="2028575"/>
    <lineage>
        <taxon>Bacteria</taxon>
        <taxon>Pseudomonadati</taxon>
        <taxon>Pseudomonadota</taxon>
        <taxon>Gammaproteobacteria</taxon>
        <taxon>Pasteurellales</taxon>
        <taxon>Psittacicellaceae</taxon>
        <taxon>Psittacicella</taxon>
    </lineage>
</organism>
<keyword evidence="2 5" id="KW-0547">Nucleotide-binding</keyword>
<name>A0A3A1Y6T0_9GAMM</name>
<dbReference type="NCBIfam" id="TIGR00152">
    <property type="entry name" value="dephospho-CoA kinase"/>
    <property type="match status" value="1"/>
</dbReference>
<evidence type="ECO:0000256" key="3">
    <source>
        <dbReference type="ARBA" id="ARBA00022840"/>
    </source>
</evidence>
<accession>A0A3A1Y6T0</accession>
<dbReference type="Pfam" id="PF01121">
    <property type="entry name" value="CoaE"/>
    <property type="match status" value="1"/>
</dbReference>
<dbReference type="AlphaFoldDB" id="A0A3A1Y6T0"/>
<keyword evidence="5" id="KW-0808">Transferase</keyword>
<dbReference type="RefSeq" id="WP_119524582.1">
    <property type="nucleotide sequence ID" value="NZ_NRHC01000019.1"/>
</dbReference>
<reference evidence="7 8" key="1">
    <citation type="submission" date="2017-08" db="EMBL/GenBank/DDBJ databases">
        <title>Reclassification of Bisgaard taxon 37 and 44.</title>
        <authorList>
            <person name="Christensen H."/>
        </authorList>
    </citation>
    <scope>NUCLEOTIDE SEQUENCE [LARGE SCALE GENOMIC DNA]</scope>
    <source>
        <strain evidence="7 8">B96_3</strain>
    </source>
</reference>
<keyword evidence="3 5" id="KW-0067">ATP-binding</keyword>
<dbReference type="GO" id="GO:0005524">
    <property type="term" value="F:ATP binding"/>
    <property type="evidence" value="ECO:0007669"/>
    <property type="project" value="UniProtKB-UniRule"/>
</dbReference>
<dbReference type="PRINTS" id="PR00988">
    <property type="entry name" value="URIDINKINASE"/>
</dbReference>
<dbReference type="EC" id="2.7.1.24" evidence="5 6"/>
<dbReference type="EMBL" id="NRHC01000019">
    <property type="protein sequence ID" value="RIY33983.1"/>
    <property type="molecule type" value="Genomic_DNA"/>
</dbReference>
<dbReference type="InterPro" id="IPR027417">
    <property type="entry name" value="P-loop_NTPase"/>
</dbReference>
<protein>
    <recommendedName>
        <fullName evidence="5 6">Dephospho-CoA kinase</fullName>
        <ecNumber evidence="5 6">2.7.1.24</ecNumber>
    </recommendedName>
    <alternativeName>
        <fullName evidence="5">Dephosphocoenzyme A kinase</fullName>
    </alternativeName>
</protein>
<keyword evidence="5 7" id="KW-0418">Kinase</keyword>
<keyword evidence="4 5" id="KW-0173">Coenzyme A biosynthesis</keyword>
<comment type="similarity">
    <text evidence="1 5">Belongs to the CoaE family.</text>
</comment>
<comment type="subcellular location">
    <subcellularLocation>
        <location evidence="5">Cytoplasm</location>
    </subcellularLocation>
</comment>
<evidence type="ECO:0000313" key="7">
    <source>
        <dbReference type="EMBL" id="RIY33983.1"/>
    </source>
</evidence>
<keyword evidence="8" id="KW-1185">Reference proteome</keyword>
<dbReference type="PANTHER" id="PTHR10695:SF46">
    <property type="entry name" value="BIFUNCTIONAL COENZYME A SYNTHASE-RELATED"/>
    <property type="match status" value="1"/>
</dbReference>
<evidence type="ECO:0000256" key="5">
    <source>
        <dbReference type="HAMAP-Rule" id="MF_00376"/>
    </source>
</evidence>
<dbReference type="PANTHER" id="PTHR10695">
    <property type="entry name" value="DEPHOSPHO-COA KINASE-RELATED"/>
    <property type="match status" value="1"/>
</dbReference>
<dbReference type="CDD" id="cd02022">
    <property type="entry name" value="DPCK"/>
    <property type="match status" value="1"/>
</dbReference>
<dbReference type="GO" id="GO:0015937">
    <property type="term" value="P:coenzyme A biosynthetic process"/>
    <property type="evidence" value="ECO:0007669"/>
    <property type="project" value="UniProtKB-UniRule"/>
</dbReference>
<evidence type="ECO:0000313" key="8">
    <source>
        <dbReference type="Proteomes" id="UP000265691"/>
    </source>
</evidence>
<dbReference type="HAMAP" id="MF_00376">
    <property type="entry name" value="Dephospho_CoA_kinase"/>
    <property type="match status" value="1"/>
</dbReference>
<feature type="binding site" evidence="5">
    <location>
        <begin position="15"/>
        <end position="20"/>
    </location>
    <ligand>
        <name>ATP</name>
        <dbReference type="ChEBI" id="CHEBI:30616"/>
    </ligand>
</feature>
<evidence type="ECO:0000256" key="4">
    <source>
        <dbReference type="ARBA" id="ARBA00022993"/>
    </source>
</evidence>
<evidence type="ECO:0000256" key="6">
    <source>
        <dbReference type="NCBIfam" id="TIGR00152"/>
    </source>
</evidence>
<comment type="pathway">
    <text evidence="5">Cofactor biosynthesis; coenzyme A biosynthesis; CoA from (R)-pantothenate: step 5/5.</text>
</comment>
<sequence length="219" mass="24956">MEREIFIVGITGGMASGKTTIANLVYKLGDCFCIQADQVSREVATDGHPCFDELVEAFGEGILMPYNQGEIRILNRKALRDLVFANTKEGKANKELLEKITHKHIHLRTLELFEEAKKENKKYVLWDVPLLFEVGWDKLCDEVVVVTCDLETRIARALQRDPTLTEDKLRNIIKAQTDDEYRVAKATYVIDNGAEVDSQQLEKLAIKLNNYLLNKISQQ</sequence>
<dbReference type="InterPro" id="IPR001977">
    <property type="entry name" value="Depp_CoAkinase"/>
</dbReference>
<dbReference type="Proteomes" id="UP000265691">
    <property type="component" value="Unassembled WGS sequence"/>
</dbReference>
<dbReference type="SUPFAM" id="SSF52540">
    <property type="entry name" value="P-loop containing nucleoside triphosphate hydrolases"/>
    <property type="match status" value="1"/>
</dbReference>
<dbReference type="OrthoDB" id="9812943at2"/>
<evidence type="ECO:0000256" key="1">
    <source>
        <dbReference type="ARBA" id="ARBA00009018"/>
    </source>
</evidence>
<dbReference type="GO" id="GO:0005737">
    <property type="term" value="C:cytoplasm"/>
    <property type="evidence" value="ECO:0007669"/>
    <property type="project" value="UniProtKB-SubCell"/>
</dbReference>
<proteinExistence type="inferred from homology"/>
<dbReference type="UniPathway" id="UPA00241">
    <property type="reaction ID" value="UER00356"/>
</dbReference>
<dbReference type="Gene3D" id="3.40.50.300">
    <property type="entry name" value="P-loop containing nucleotide triphosphate hydrolases"/>
    <property type="match status" value="1"/>
</dbReference>
<dbReference type="PROSITE" id="PS51219">
    <property type="entry name" value="DPCK"/>
    <property type="match status" value="1"/>
</dbReference>
<gene>
    <name evidence="5" type="primary">coaE</name>
    <name evidence="7" type="ORF">CKF54_01840</name>
</gene>
<comment type="caution">
    <text evidence="7">The sequence shown here is derived from an EMBL/GenBank/DDBJ whole genome shotgun (WGS) entry which is preliminary data.</text>
</comment>
<comment type="catalytic activity">
    <reaction evidence="5">
        <text>3'-dephospho-CoA + ATP = ADP + CoA + H(+)</text>
        <dbReference type="Rhea" id="RHEA:18245"/>
        <dbReference type="ChEBI" id="CHEBI:15378"/>
        <dbReference type="ChEBI" id="CHEBI:30616"/>
        <dbReference type="ChEBI" id="CHEBI:57287"/>
        <dbReference type="ChEBI" id="CHEBI:57328"/>
        <dbReference type="ChEBI" id="CHEBI:456216"/>
        <dbReference type="EC" id="2.7.1.24"/>
    </reaction>
</comment>
<evidence type="ECO:0000256" key="2">
    <source>
        <dbReference type="ARBA" id="ARBA00022741"/>
    </source>
</evidence>
<dbReference type="GO" id="GO:0004140">
    <property type="term" value="F:dephospho-CoA kinase activity"/>
    <property type="evidence" value="ECO:0007669"/>
    <property type="project" value="UniProtKB-UniRule"/>
</dbReference>
<comment type="function">
    <text evidence="5">Catalyzes the phosphorylation of the 3'-hydroxyl group of dephosphocoenzyme A to form coenzyme A.</text>
</comment>